<evidence type="ECO:0000259" key="3">
    <source>
        <dbReference type="Pfam" id="PF10350"/>
    </source>
</evidence>
<dbReference type="SUPFAM" id="SSF48371">
    <property type="entry name" value="ARM repeat"/>
    <property type="match status" value="1"/>
</dbReference>
<dbReference type="EMBL" id="CAJPEX010001689">
    <property type="protein sequence ID" value="CAG0919714.1"/>
    <property type="molecule type" value="Genomic_DNA"/>
</dbReference>
<evidence type="ECO:0000313" key="7">
    <source>
        <dbReference type="Proteomes" id="UP000678499"/>
    </source>
</evidence>
<dbReference type="Pfam" id="PF25151">
    <property type="entry name" value="TPR_Trm732_C"/>
    <property type="match status" value="1"/>
</dbReference>
<dbReference type="InterPro" id="IPR019442">
    <property type="entry name" value="THADA/TRM732_DUF2428"/>
</dbReference>
<proteinExistence type="inferred from homology"/>
<keyword evidence="2" id="KW-0819">tRNA processing</keyword>
<evidence type="ECO:0008006" key="8">
    <source>
        <dbReference type="Google" id="ProtNLM"/>
    </source>
</evidence>
<dbReference type="InterPro" id="IPR051954">
    <property type="entry name" value="tRNA_methyltransferase_THADA"/>
</dbReference>
<reference evidence="6" key="1">
    <citation type="submission" date="2020-11" db="EMBL/GenBank/DDBJ databases">
        <authorList>
            <person name="Tran Van P."/>
        </authorList>
    </citation>
    <scope>NUCLEOTIDE SEQUENCE</scope>
</reference>
<dbReference type="Proteomes" id="UP000678499">
    <property type="component" value="Unassembled WGS sequence"/>
</dbReference>
<dbReference type="GO" id="GO:0005829">
    <property type="term" value="C:cytosol"/>
    <property type="evidence" value="ECO:0007669"/>
    <property type="project" value="TreeGrafter"/>
</dbReference>
<name>A0A7R9BQX4_9CRUS</name>
<protein>
    <recommendedName>
        <fullName evidence="8">DUF2428 domain-containing protein</fullName>
    </recommendedName>
</protein>
<dbReference type="Pfam" id="PF10350">
    <property type="entry name" value="DUF2428"/>
    <property type="match status" value="1"/>
</dbReference>
<dbReference type="EMBL" id="OA883726">
    <property type="protein sequence ID" value="CAD7279562.1"/>
    <property type="molecule type" value="Genomic_DNA"/>
</dbReference>
<gene>
    <name evidence="6" type="ORF">NMOB1V02_LOCUS7231</name>
</gene>
<dbReference type="PANTHER" id="PTHR14387">
    <property type="entry name" value="THADA/DEATH RECEPTOR INTERACTING PROTEIN"/>
    <property type="match status" value="1"/>
</dbReference>
<keyword evidence="7" id="KW-1185">Reference proteome</keyword>
<evidence type="ECO:0000259" key="4">
    <source>
        <dbReference type="Pfam" id="PF25150"/>
    </source>
</evidence>
<evidence type="ECO:0000256" key="1">
    <source>
        <dbReference type="ARBA" id="ARBA00010409"/>
    </source>
</evidence>
<comment type="similarity">
    <text evidence="1">Belongs to the THADA family.</text>
</comment>
<evidence type="ECO:0000256" key="2">
    <source>
        <dbReference type="ARBA" id="ARBA00022694"/>
    </source>
</evidence>
<dbReference type="InterPro" id="IPR056842">
    <property type="entry name" value="THADA-like_TPR_C"/>
</dbReference>
<feature type="domain" description="tRNA (32-2'-O)-methyltransferase regulator THADA-like TPR repeats region" evidence="4">
    <location>
        <begin position="340"/>
        <end position="478"/>
    </location>
</feature>
<sequence length="1512" mass="168188">MLKSEVQKMEAAARVLDHREIAEISKAILNSVRDADMDEKSRVFCAMSGIFATLMEKRCGDAQVLPAEVDDVHACLLTVVRVLSTLLKTQNEKSQDLLQRARQLVCDKTGRVPADLLINGAIMFLKLTCSSGDHGVGKLLSTEFTAEMLPLNQASFLVAFLGHECSTCVQPTVEWLDILHTRVRKGLRESEKSHDIQEIIGWHRCIFHGLKKLSTMKEPLPKSTILTCNEWINELFASSEVTVDTVRHIARDCFPMLLATYAKLDPSRLKCVVEQLRDMEPHRKSRCDGKAEDLLKNLVIVDSKVAASMCDALDFEKVTEPQLRLVLKCQLALKMNNKGIEGLEKFVDLGLMRRSEEICLAAFAAECFCLQTTKPIPERTFASFLIYYDSGKFTRVASVRQRALAVVKKFLKWIADSCAPSKRNEGRKDHDEHVMKALTFFGDLFGRICRDFVPGAHYASLSFALGVLGLISGEMGWDCEPLGSWSEKGNWWKRLMPGLLSCVREPFDDLKEAALNILRSFDGFRIEPFAESQFLDHLIVQSSGFDAKTASSAACMIGLLSVAKEGTGILSKLKSDLSKAVELAEEDFVAASASSPMFGTLCAIRRCFKSSESLGRQNLNIIEEIMALTRRCCVVALPVSASESPEGFLPEMAASNEVEEPTEESNVQCVTSRMILSCSWRTLKEGANLIQVAVETFMHDFDPGFLIDLTSVLVEILEVVKHRAAFEQVFSCFKSVCFSFWRCSNPSLAKQPSAWLESLLGKLSDTSGVELCTTRRGAGVPFICQAILATEPTVNAFNHLHKAMQTLFKCSDIEVNSVTCVNLLRALFCDSDCCEGTSVFVEQGLLLCIRNFNSRDWGLRNATSLMFVKLLVRVFGVRRDKNDECASKNSKTLSRFRSEFPSLWKVMESEVLEAVPAVKVDMDDIDKRRQVVKVRTKRSLVPVLILLRHLKPTEEREEVRHGVVRGLLRCLRSEDLETRSLAGDAILSLTRCEEIPRVLGDIFCKLPDAVWNEGACGVDGLLITARKLLVSPGFNADKLPPIHLLRGRALDVITIFMAKRMIDEGGKFLVFELLGSCDISAALKLPSWEPGVLTYKISTLSLLLSAALGMKLPWKSFVASLTSMAQACENDVDVITVVVEFLSVLVGVKPLVTREVDCVLLEKNLVNVKEAESKEVLEHCEKLLVFLWNVGVELDDNVLMAGMNWLLAEVVRLRGLDDDGFVEQIVAHAVKCSRDTCVHDLKKASLSLAFACITSPKCSERNQLDDVVGDLVTIGSKPQSDVELKLVTAEFLLTVSRLRPDLFKHCGPFWDALYLLLNSAEDKVRCLICCAVDALDSGVETNGLCASEEASLRKMLNVGKSRVSNDVFNARMLSWVFSLGDACEGEESDLMLDDAFMSFRVLGKVLLENLDPGDGICLPSWVSRKESETVEESLLRFLRSTVELVSFQTGVRSFAEEELLLRRIFIVAGVLRCSDSRVDEDVRETFLSTTLLFGRTELHSDIGDLLFGMKKI</sequence>
<evidence type="ECO:0000259" key="5">
    <source>
        <dbReference type="Pfam" id="PF25151"/>
    </source>
</evidence>
<organism evidence="6">
    <name type="scientific">Notodromas monacha</name>
    <dbReference type="NCBI Taxonomy" id="399045"/>
    <lineage>
        <taxon>Eukaryota</taxon>
        <taxon>Metazoa</taxon>
        <taxon>Ecdysozoa</taxon>
        <taxon>Arthropoda</taxon>
        <taxon>Crustacea</taxon>
        <taxon>Oligostraca</taxon>
        <taxon>Ostracoda</taxon>
        <taxon>Podocopa</taxon>
        <taxon>Podocopida</taxon>
        <taxon>Cypridocopina</taxon>
        <taxon>Cypridoidea</taxon>
        <taxon>Cyprididae</taxon>
        <taxon>Notodromas</taxon>
    </lineage>
</organism>
<dbReference type="InterPro" id="IPR016024">
    <property type="entry name" value="ARM-type_fold"/>
</dbReference>
<dbReference type="GO" id="GO:0030488">
    <property type="term" value="P:tRNA methylation"/>
    <property type="evidence" value="ECO:0007669"/>
    <property type="project" value="TreeGrafter"/>
</dbReference>
<dbReference type="Pfam" id="PF25150">
    <property type="entry name" value="TPR_Trm732"/>
    <property type="match status" value="1"/>
</dbReference>
<dbReference type="InterPro" id="IPR056843">
    <property type="entry name" value="THADA-like_TPR"/>
</dbReference>
<feature type="domain" description="tRNA (32-2'-O)-methyltransferase regulator THADA-like C-terminal TPR repeats region" evidence="5">
    <location>
        <begin position="860"/>
        <end position="1012"/>
    </location>
</feature>
<dbReference type="PANTHER" id="PTHR14387:SF0">
    <property type="entry name" value="DUF2428 DOMAIN-CONTAINING PROTEIN"/>
    <property type="match status" value="1"/>
</dbReference>
<feature type="domain" description="DUF2428" evidence="3">
    <location>
        <begin position="621"/>
        <end position="857"/>
    </location>
</feature>
<accession>A0A7R9BQX4</accession>
<evidence type="ECO:0000313" key="6">
    <source>
        <dbReference type="EMBL" id="CAD7279562.1"/>
    </source>
</evidence>
<dbReference type="OrthoDB" id="73997at2759"/>